<dbReference type="SUPFAM" id="SSF51735">
    <property type="entry name" value="NAD(P)-binding Rossmann-fold domains"/>
    <property type="match status" value="1"/>
</dbReference>
<dbReference type="GO" id="GO:0004029">
    <property type="term" value="F:aldehyde dehydrogenase (NAD+) activity"/>
    <property type="evidence" value="ECO:0007669"/>
    <property type="project" value="TreeGrafter"/>
</dbReference>
<evidence type="ECO:0000313" key="2">
    <source>
        <dbReference type="EMBL" id="RAO64562.1"/>
    </source>
</evidence>
<evidence type="ECO:0000313" key="3">
    <source>
        <dbReference type="Proteomes" id="UP000249363"/>
    </source>
</evidence>
<name>A0A364KLZ9_TALAM</name>
<organism evidence="2 3">
    <name type="scientific">Talaromyces amestolkiae</name>
    <dbReference type="NCBI Taxonomy" id="1196081"/>
    <lineage>
        <taxon>Eukaryota</taxon>
        <taxon>Fungi</taxon>
        <taxon>Dikarya</taxon>
        <taxon>Ascomycota</taxon>
        <taxon>Pezizomycotina</taxon>
        <taxon>Eurotiomycetes</taxon>
        <taxon>Eurotiomycetidae</taxon>
        <taxon>Eurotiales</taxon>
        <taxon>Trichocomaceae</taxon>
        <taxon>Talaromyces</taxon>
        <taxon>Talaromyces sect. Talaromyces</taxon>
    </lineage>
</organism>
<dbReference type="Pfam" id="PF05368">
    <property type="entry name" value="NmrA"/>
    <property type="match status" value="1"/>
</dbReference>
<evidence type="ECO:0000259" key="1">
    <source>
        <dbReference type="Pfam" id="PF05368"/>
    </source>
</evidence>
<sequence>MTKIFLTGATGYIGGEALYAIHKKHPDFSFSVLVRDASKNDTIKAAFPSVRIVNGALDDFELLKKEAADADIVVHTADASDHVVAAQAIAAGLAEGHSASKPGYWLHTGGTGILTFRDSDRKVFGEYDDKIYDDWDGVDELTHLPDHAFHRNVDQIVLEAGTKNGDRVKTALLCPPTIYGPGRGPINQKSRQVYALASMTLQIKKAPLLGAGKSVWNNVHIHDLGNLFVLLTEAAIAGRHDNGLWGTDGYYLVENGEHVWGDVSRSIAEIAAKEGYIPAPTVETVDVETCEKFAGYQALSWGMNSRGKARRAAKLLGWKPVAPSLEEELPGIVKLEYNDLKK</sequence>
<dbReference type="PANTHER" id="PTHR48079">
    <property type="entry name" value="PROTEIN YEEZ"/>
    <property type="match status" value="1"/>
</dbReference>
<dbReference type="Gene3D" id="3.40.50.720">
    <property type="entry name" value="NAD(P)-binding Rossmann-like Domain"/>
    <property type="match status" value="1"/>
</dbReference>
<gene>
    <name evidence="2" type="ORF">BHQ10_000574</name>
</gene>
<dbReference type="STRING" id="1196081.A0A364KLZ9"/>
<dbReference type="GO" id="GO:0005737">
    <property type="term" value="C:cytoplasm"/>
    <property type="evidence" value="ECO:0007669"/>
    <property type="project" value="TreeGrafter"/>
</dbReference>
<feature type="domain" description="NmrA-like" evidence="1">
    <location>
        <begin position="3"/>
        <end position="90"/>
    </location>
</feature>
<dbReference type="OrthoDB" id="2130169at2759"/>
<dbReference type="RefSeq" id="XP_040729079.1">
    <property type="nucleotide sequence ID" value="XM_040878248.1"/>
</dbReference>
<proteinExistence type="predicted"/>
<accession>A0A364KLZ9</accession>
<reference evidence="2 3" key="1">
    <citation type="journal article" date="2017" name="Biotechnol. Biofuels">
        <title>Differential beta-glucosidase expression as a function of carbon source availability in Talaromyces amestolkiae: a genomic and proteomic approach.</title>
        <authorList>
            <person name="de Eugenio L.I."/>
            <person name="Mendez-Liter J.A."/>
            <person name="Nieto-Dominguez M."/>
            <person name="Alonso L."/>
            <person name="Gil-Munoz J."/>
            <person name="Barriuso J."/>
            <person name="Prieto A."/>
            <person name="Martinez M.J."/>
        </authorList>
    </citation>
    <scope>NUCLEOTIDE SEQUENCE [LARGE SCALE GENOMIC DNA]</scope>
    <source>
        <strain evidence="2 3">CIB</strain>
    </source>
</reference>
<comment type="caution">
    <text evidence="2">The sequence shown here is derived from an EMBL/GenBank/DDBJ whole genome shotgun (WGS) entry which is preliminary data.</text>
</comment>
<dbReference type="PANTHER" id="PTHR48079:SF6">
    <property type="entry name" value="NAD(P)-BINDING DOMAIN-CONTAINING PROTEIN-RELATED"/>
    <property type="match status" value="1"/>
</dbReference>
<dbReference type="InterPro" id="IPR008030">
    <property type="entry name" value="NmrA-like"/>
</dbReference>
<dbReference type="EMBL" id="MIKG01000001">
    <property type="protein sequence ID" value="RAO64562.1"/>
    <property type="molecule type" value="Genomic_DNA"/>
</dbReference>
<protein>
    <recommendedName>
        <fullName evidence="1">NmrA-like domain-containing protein</fullName>
    </recommendedName>
</protein>
<keyword evidence="3" id="KW-1185">Reference proteome</keyword>
<dbReference type="InterPro" id="IPR051783">
    <property type="entry name" value="NAD(P)-dependent_oxidoreduct"/>
</dbReference>
<dbReference type="Proteomes" id="UP000249363">
    <property type="component" value="Unassembled WGS sequence"/>
</dbReference>
<dbReference type="InterPro" id="IPR036291">
    <property type="entry name" value="NAD(P)-bd_dom_sf"/>
</dbReference>
<dbReference type="AlphaFoldDB" id="A0A364KLZ9"/>
<dbReference type="GeneID" id="63789791"/>